<evidence type="ECO:0000313" key="3">
    <source>
        <dbReference type="Proteomes" id="UP001596122"/>
    </source>
</evidence>
<reference evidence="3" key="1">
    <citation type="journal article" date="2019" name="Int. J. Syst. Evol. Microbiol.">
        <title>The Global Catalogue of Microorganisms (GCM) 10K type strain sequencing project: providing services to taxonomists for standard genome sequencing and annotation.</title>
        <authorList>
            <consortium name="The Broad Institute Genomics Platform"/>
            <consortium name="The Broad Institute Genome Sequencing Center for Infectious Disease"/>
            <person name="Wu L."/>
            <person name="Ma J."/>
        </authorList>
    </citation>
    <scope>NUCLEOTIDE SEQUENCE [LARGE SCALE GENOMIC DNA]</scope>
    <source>
        <strain evidence="3">CCUG 43114</strain>
    </source>
</reference>
<comment type="caution">
    <text evidence="2">The sequence shown here is derived from an EMBL/GenBank/DDBJ whole genome shotgun (WGS) entry which is preliminary data.</text>
</comment>
<protein>
    <submittedName>
        <fullName evidence="2">Transaldolase family protein</fullName>
    </submittedName>
</protein>
<accession>A0ABW0GTQ4</accession>
<dbReference type="RefSeq" id="WP_340269512.1">
    <property type="nucleotide sequence ID" value="NZ_JBBEOG010000004.1"/>
</dbReference>
<dbReference type="SUPFAM" id="SSF51569">
    <property type="entry name" value="Aldolase"/>
    <property type="match status" value="1"/>
</dbReference>
<name>A0ABW0GTQ4_9MICO</name>
<evidence type="ECO:0000313" key="2">
    <source>
        <dbReference type="EMBL" id="MFC5381591.1"/>
    </source>
</evidence>
<gene>
    <name evidence="2" type="ORF">ACFPJ6_12400</name>
</gene>
<keyword evidence="3" id="KW-1185">Reference proteome</keyword>
<organism evidence="2 3">
    <name type="scientific">Aquipuribacter nitratireducens</name>
    <dbReference type="NCBI Taxonomy" id="650104"/>
    <lineage>
        <taxon>Bacteria</taxon>
        <taxon>Bacillati</taxon>
        <taxon>Actinomycetota</taxon>
        <taxon>Actinomycetes</taxon>
        <taxon>Micrococcales</taxon>
        <taxon>Intrasporangiaceae</taxon>
        <taxon>Aquipuribacter</taxon>
    </lineage>
</organism>
<dbReference type="InterPro" id="IPR001585">
    <property type="entry name" value="TAL/FSA"/>
</dbReference>
<dbReference type="InterPro" id="IPR013785">
    <property type="entry name" value="Aldolase_TIM"/>
</dbReference>
<sequence>MRIYVASAMVGDLVPLLGTGAFAGVVTTPSLLQRAGVLRDDVPHLVEELVGAGAREVCVPARARDPEALLREARRVAAVHPEVTVAVPATRGGLAAAAAMVREGRPVLVSALHRPAQLLGAVHTGCRWVAPTVAGIDDSGVDGVAEVLRMQVLLDRGRRGDRAERGASPGTHLLAADVRQEERLLALAEAGVAAASVDPDLAAALLHDDRTSALVDAMERVPDLP</sequence>
<dbReference type="Gene3D" id="3.20.20.70">
    <property type="entry name" value="Aldolase class I"/>
    <property type="match status" value="1"/>
</dbReference>
<keyword evidence="1" id="KW-0704">Schiff base</keyword>
<dbReference type="EMBL" id="JBHSLD010000009">
    <property type="protein sequence ID" value="MFC5381591.1"/>
    <property type="molecule type" value="Genomic_DNA"/>
</dbReference>
<dbReference type="Pfam" id="PF00923">
    <property type="entry name" value="TAL_FSA"/>
    <property type="match status" value="1"/>
</dbReference>
<dbReference type="Proteomes" id="UP001596122">
    <property type="component" value="Unassembled WGS sequence"/>
</dbReference>
<evidence type="ECO:0000256" key="1">
    <source>
        <dbReference type="ARBA" id="ARBA00023270"/>
    </source>
</evidence>
<proteinExistence type="predicted"/>